<evidence type="ECO:0000313" key="3">
    <source>
        <dbReference type="Proteomes" id="UP000016569"/>
    </source>
</evidence>
<evidence type="ECO:0000256" key="1">
    <source>
        <dbReference type="SAM" id="Phobius"/>
    </source>
</evidence>
<gene>
    <name evidence="2" type="ORF">MBEBAB_0161</name>
</gene>
<organism evidence="2 3">
    <name type="scientific">Brevundimonas abyssalis TAR-001</name>
    <dbReference type="NCBI Taxonomy" id="1391729"/>
    <lineage>
        <taxon>Bacteria</taxon>
        <taxon>Pseudomonadati</taxon>
        <taxon>Pseudomonadota</taxon>
        <taxon>Alphaproteobacteria</taxon>
        <taxon>Caulobacterales</taxon>
        <taxon>Caulobacteraceae</taxon>
        <taxon>Brevundimonas</taxon>
    </lineage>
</organism>
<keyword evidence="1" id="KW-0812">Transmembrane</keyword>
<dbReference type="OrthoDB" id="7205793at2"/>
<dbReference type="RefSeq" id="WP_021696007.1">
    <property type="nucleotide sequence ID" value="NZ_BATC01000002.1"/>
</dbReference>
<name>A0A8E0KHL7_9CAUL</name>
<accession>A0A8E0KHL7</accession>
<dbReference type="AlphaFoldDB" id="A0A8E0KHL7"/>
<keyword evidence="1" id="KW-0472">Membrane</keyword>
<sequence>MKRIDPNVLLAITTLFAVALLVMSATIFGPADPPWRYVATAAVVTVVFLVLQPFVPRFMKMKKGPLVIAEAPSSAVWAAIYPGLIILAAALPPLFPGVSFGLAVVIAAVFLGSTIESAIMSLRKA</sequence>
<keyword evidence="3" id="KW-1185">Reference proteome</keyword>
<dbReference type="EMBL" id="BATC01000002">
    <property type="protein sequence ID" value="GAD57911.1"/>
    <property type="molecule type" value="Genomic_DNA"/>
</dbReference>
<feature type="transmembrane region" description="Helical" evidence="1">
    <location>
        <begin position="100"/>
        <end position="122"/>
    </location>
</feature>
<comment type="caution">
    <text evidence="2">The sequence shown here is derived from an EMBL/GenBank/DDBJ whole genome shotgun (WGS) entry which is preliminary data.</text>
</comment>
<reference evidence="3" key="1">
    <citation type="journal article" date="2013" name="Genome Announc.">
        <title>Draft Genome Sequence of the Dimorphic Prosthecate Bacterium Brevundimonas abyssalis TAR-001T.</title>
        <authorList>
            <person name="Tsubouchi T."/>
            <person name="Nishi S."/>
            <person name="Usui K."/>
            <person name="Shimane Y."/>
            <person name="Takaki Y."/>
            <person name="Maruyama T."/>
            <person name="Hatada Y."/>
        </authorList>
    </citation>
    <scope>NUCLEOTIDE SEQUENCE [LARGE SCALE GENOMIC DNA]</scope>
    <source>
        <strain evidence="3">TAR-001</strain>
    </source>
</reference>
<dbReference type="Proteomes" id="UP000016569">
    <property type="component" value="Unassembled WGS sequence"/>
</dbReference>
<evidence type="ECO:0000313" key="2">
    <source>
        <dbReference type="EMBL" id="GAD57911.1"/>
    </source>
</evidence>
<keyword evidence="1" id="KW-1133">Transmembrane helix</keyword>
<feature type="transmembrane region" description="Helical" evidence="1">
    <location>
        <begin position="34"/>
        <end position="55"/>
    </location>
</feature>
<protein>
    <submittedName>
        <fullName evidence="2">Uncharacterized protein</fullName>
    </submittedName>
</protein>
<proteinExistence type="predicted"/>
<feature type="transmembrane region" description="Helical" evidence="1">
    <location>
        <begin position="75"/>
        <end position="94"/>
    </location>
</feature>